<evidence type="ECO:0000256" key="1">
    <source>
        <dbReference type="SAM" id="MobiDB-lite"/>
    </source>
</evidence>
<feature type="compositionally biased region" description="Polar residues" evidence="1">
    <location>
        <begin position="10"/>
        <end position="22"/>
    </location>
</feature>
<gene>
    <name evidence="2" type="ORF">GMARGA_LOCUS29338</name>
</gene>
<name>A0ABN7WCY0_GIGMA</name>
<keyword evidence="3" id="KW-1185">Reference proteome</keyword>
<accession>A0ABN7WCY0</accession>
<protein>
    <submittedName>
        <fullName evidence="2">10200_t:CDS:1</fullName>
    </submittedName>
</protein>
<feature type="compositionally biased region" description="Polar residues" evidence="1">
    <location>
        <begin position="31"/>
        <end position="46"/>
    </location>
</feature>
<comment type="caution">
    <text evidence="2">The sequence shown here is derived from an EMBL/GenBank/DDBJ whole genome shotgun (WGS) entry which is preliminary data.</text>
</comment>
<reference evidence="2 3" key="1">
    <citation type="submission" date="2021-06" db="EMBL/GenBank/DDBJ databases">
        <authorList>
            <person name="Kallberg Y."/>
            <person name="Tangrot J."/>
            <person name="Rosling A."/>
        </authorList>
    </citation>
    <scope>NUCLEOTIDE SEQUENCE [LARGE SCALE GENOMIC DNA]</scope>
    <source>
        <strain evidence="2 3">120-4 pot B 10/14</strain>
    </source>
</reference>
<feature type="region of interest" description="Disordered" evidence="1">
    <location>
        <begin position="1"/>
        <end position="46"/>
    </location>
</feature>
<evidence type="ECO:0000313" key="2">
    <source>
        <dbReference type="EMBL" id="CAG8827222.1"/>
    </source>
</evidence>
<feature type="non-terminal residue" evidence="2">
    <location>
        <position position="85"/>
    </location>
</feature>
<evidence type="ECO:0000313" key="3">
    <source>
        <dbReference type="Proteomes" id="UP000789901"/>
    </source>
</evidence>
<sequence>MDNDYDSEFPNYNQTSDNSYSYDQDEDILPSHSQSPQSITNENTESYSVKRVKLAVNKDHFIKNFFESYEKPGICPENKPITKVK</sequence>
<dbReference type="Proteomes" id="UP000789901">
    <property type="component" value="Unassembled WGS sequence"/>
</dbReference>
<proteinExistence type="predicted"/>
<organism evidence="2 3">
    <name type="scientific">Gigaspora margarita</name>
    <dbReference type="NCBI Taxonomy" id="4874"/>
    <lineage>
        <taxon>Eukaryota</taxon>
        <taxon>Fungi</taxon>
        <taxon>Fungi incertae sedis</taxon>
        <taxon>Mucoromycota</taxon>
        <taxon>Glomeromycotina</taxon>
        <taxon>Glomeromycetes</taxon>
        <taxon>Diversisporales</taxon>
        <taxon>Gigasporaceae</taxon>
        <taxon>Gigaspora</taxon>
    </lineage>
</organism>
<dbReference type="EMBL" id="CAJVQB010039281">
    <property type="protein sequence ID" value="CAG8827222.1"/>
    <property type="molecule type" value="Genomic_DNA"/>
</dbReference>